<keyword evidence="2" id="KW-1185">Reference proteome</keyword>
<accession>A0A151U4J1</accession>
<dbReference type="PANTHER" id="PTHR24559:SF430">
    <property type="entry name" value="RNA-DIRECTED DNA POLYMERASE"/>
    <property type="match status" value="1"/>
</dbReference>
<dbReference type="SUPFAM" id="SSF56672">
    <property type="entry name" value="DNA/RNA polymerases"/>
    <property type="match status" value="1"/>
</dbReference>
<dbReference type="Gramene" id="C.cajan_06724.t">
    <property type="protein sequence ID" value="C.cajan_06724.t.cds1"/>
    <property type="gene ID" value="C.cajan_06724"/>
</dbReference>
<evidence type="ECO:0000313" key="2">
    <source>
        <dbReference type="Proteomes" id="UP000075243"/>
    </source>
</evidence>
<gene>
    <name evidence="1" type="ORF">KK1_006912</name>
</gene>
<protein>
    <recommendedName>
        <fullName evidence="3">Retrovirus-related Pol polyprotein from transposon 17.6</fullName>
    </recommendedName>
</protein>
<reference evidence="1 2" key="1">
    <citation type="journal article" date="2012" name="Nat. Biotechnol.">
        <title>Draft genome sequence of pigeonpea (Cajanus cajan), an orphan legume crop of resource-poor farmers.</title>
        <authorList>
            <person name="Varshney R.K."/>
            <person name="Chen W."/>
            <person name="Li Y."/>
            <person name="Bharti A.K."/>
            <person name="Saxena R.K."/>
            <person name="Schlueter J.A."/>
            <person name="Donoghue M.T."/>
            <person name="Azam S."/>
            <person name="Fan G."/>
            <person name="Whaley A.M."/>
            <person name="Farmer A.D."/>
            <person name="Sheridan J."/>
            <person name="Iwata A."/>
            <person name="Tuteja R."/>
            <person name="Penmetsa R.V."/>
            <person name="Wu W."/>
            <person name="Upadhyaya H.D."/>
            <person name="Yang S.P."/>
            <person name="Shah T."/>
            <person name="Saxena K.B."/>
            <person name="Michael T."/>
            <person name="McCombie W.R."/>
            <person name="Yang B."/>
            <person name="Zhang G."/>
            <person name="Yang H."/>
            <person name="Wang J."/>
            <person name="Spillane C."/>
            <person name="Cook D.R."/>
            <person name="May G.D."/>
            <person name="Xu X."/>
            <person name="Jackson S.A."/>
        </authorList>
    </citation>
    <scope>NUCLEOTIDE SEQUENCE [LARGE SCALE GENOMIC DNA]</scope>
    <source>
        <strain evidence="2">cv. Asha</strain>
    </source>
</reference>
<dbReference type="Proteomes" id="UP000075243">
    <property type="component" value="Chromosome 2"/>
</dbReference>
<evidence type="ECO:0008006" key="3">
    <source>
        <dbReference type="Google" id="ProtNLM"/>
    </source>
</evidence>
<dbReference type="EMBL" id="CM003604">
    <property type="protein sequence ID" value="KYP74242.1"/>
    <property type="molecule type" value="Genomic_DNA"/>
</dbReference>
<organism evidence="1 2">
    <name type="scientific">Cajanus cajan</name>
    <name type="common">Pigeon pea</name>
    <name type="synonym">Cajanus indicus</name>
    <dbReference type="NCBI Taxonomy" id="3821"/>
    <lineage>
        <taxon>Eukaryota</taxon>
        <taxon>Viridiplantae</taxon>
        <taxon>Streptophyta</taxon>
        <taxon>Embryophyta</taxon>
        <taxon>Tracheophyta</taxon>
        <taxon>Spermatophyta</taxon>
        <taxon>Magnoliopsida</taxon>
        <taxon>eudicotyledons</taxon>
        <taxon>Gunneridae</taxon>
        <taxon>Pentapetalae</taxon>
        <taxon>rosids</taxon>
        <taxon>fabids</taxon>
        <taxon>Fabales</taxon>
        <taxon>Fabaceae</taxon>
        <taxon>Papilionoideae</taxon>
        <taxon>50 kb inversion clade</taxon>
        <taxon>NPAAA clade</taxon>
        <taxon>indigoferoid/millettioid clade</taxon>
        <taxon>Phaseoleae</taxon>
        <taxon>Cajanus</taxon>
    </lineage>
</organism>
<dbReference type="InterPro" id="IPR043128">
    <property type="entry name" value="Rev_trsase/Diguanyl_cyclase"/>
</dbReference>
<dbReference type="PANTHER" id="PTHR24559">
    <property type="entry name" value="TRANSPOSON TY3-I GAG-POL POLYPROTEIN"/>
    <property type="match status" value="1"/>
</dbReference>
<evidence type="ECO:0000313" key="1">
    <source>
        <dbReference type="EMBL" id="KYP74242.1"/>
    </source>
</evidence>
<dbReference type="InterPro" id="IPR043502">
    <property type="entry name" value="DNA/RNA_pol_sf"/>
</dbReference>
<dbReference type="Gene3D" id="3.30.70.270">
    <property type="match status" value="1"/>
</dbReference>
<sequence length="75" mass="8892">MYLLDKVKTTFITQEANFCYHVVPFKLKNVGVTYQWLMDKFFQKQIGRNLEVYVDVVMVKSNNMVEHINGLVEVF</sequence>
<dbReference type="Gene3D" id="3.10.10.10">
    <property type="entry name" value="HIV Type 1 Reverse Transcriptase, subunit A, domain 1"/>
    <property type="match status" value="1"/>
</dbReference>
<dbReference type="AlphaFoldDB" id="A0A151U4J1"/>
<name>A0A151U4J1_CAJCA</name>
<proteinExistence type="predicted"/>
<dbReference type="InterPro" id="IPR053134">
    <property type="entry name" value="RNA-dir_DNA_polymerase"/>
</dbReference>